<evidence type="ECO:0000313" key="3">
    <source>
        <dbReference type="Proteomes" id="UP001155144"/>
    </source>
</evidence>
<keyword evidence="1" id="KW-1133">Transmembrane helix</keyword>
<feature type="transmembrane region" description="Helical" evidence="1">
    <location>
        <begin position="65"/>
        <end position="86"/>
    </location>
</feature>
<dbReference type="PROSITE" id="PS51202">
    <property type="entry name" value="RCK_C"/>
    <property type="match status" value="1"/>
</dbReference>
<dbReference type="RefSeq" id="WP_251940451.1">
    <property type="nucleotide sequence ID" value="NZ_CALTRV010000006.1"/>
</dbReference>
<dbReference type="EMBL" id="JANUBL010000001">
    <property type="protein sequence ID" value="MCS4119685.1"/>
    <property type="molecule type" value="Genomic_DNA"/>
</dbReference>
<gene>
    <name evidence="2" type="ORF">GGP45_000003</name>
</gene>
<evidence type="ECO:0000313" key="2">
    <source>
        <dbReference type="EMBL" id="MCS4119685.1"/>
    </source>
</evidence>
<evidence type="ECO:0000256" key="1">
    <source>
        <dbReference type="SAM" id="Phobius"/>
    </source>
</evidence>
<sequence>MAALLILLSVVAVSILVARIATRAFMLTGLSRETARFQARSIITGTGFTTDEAKHIVDHPVRRRISLTLMLIGNAGLVTAVSTFVLSFTSTGTAAEALQRGLILAVGLGVLAYLALSDRVDQYLSDLIEWMLNRVVGFQVRDMHTILNLGGGYMVTRMEVHPEAWPAGKTLRTIDLPADGLIVLAIERPDGATDYAPGAEDCVPPDGAAIVYGPEEKIVSFCDQLQCTFDPETRKGAT</sequence>
<keyword evidence="1" id="KW-0812">Transmembrane</keyword>
<dbReference type="InterPro" id="IPR006037">
    <property type="entry name" value="RCK_C"/>
</dbReference>
<dbReference type="AlphaFoldDB" id="A0A9X2T9N7"/>
<dbReference type="SUPFAM" id="SSF116726">
    <property type="entry name" value="TrkA C-terminal domain-like"/>
    <property type="match status" value="1"/>
</dbReference>
<comment type="caution">
    <text evidence="2">The sequence shown here is derived from an EMBL/GenBank/DDBJ whole genome shotgun (WGS) entry which is preliminary data.</text>
</comment>
<organism evidence="2 3">
    <name type="scientific">Salinibacter ruber</name>
    <dbReference type="NCBI Taxonomy" id="146919"/>
    <lineage>
        <taxon>Bacteria</taxon>
        <taxon>Pseudomonadati</taxon>
        <taxon>Rhodothermota</taxon>
        <taxon>Rhodothermia</taxon>
        <taxon>Rhodothermales</taxon>
        <taxon>Salinibacteraceae</taxon>
        <taxon>Salinibacter</taxon>
    </lineage>
</organism>
<dbReference type="InterPro" id="IPR036721">
    <property type="entry name" value="RCK_C_sf"/>
</dbReference>
<dbReference type="Gene3D" id="3.30.70.1450">
    <property type="entry name" value="Regulator of K+ conductance, C-terminal domain"/>
    <property type="match status" value="1"/>
</dbReference>
<proteinExistence type="predicted"/>
<name>A0A9X2T9N7_9BACT</name>
<dbReference type="GO" id="GO:0008324">
    <property type="term" value="F:monoatomic cation transmembrane transporter activity"/>
    <property type="evidence" value="ECO:0007669"/>
    <property type="project" value="InterPro"/>
</dbReference>
<feature type="transmembrane region" description="Helical" evidence="1">
    <location>
        <begin position="98"/>
        <end position="116"/>
    </location>
</feature>
<keyword evidence="1" id="KW-0472">Membrane</keyword>
<protein>
    <submittedName>
        <fullName evidence="2">Uncharacterized protein</fullName>
    </submittedName>
</protein>
<dbReference type="Proteomes" id="UP001155144">
    <property type="component" value="Unassembled WGS sequence"/>
</dbReference>
<reference evidence="2" key="1">
    <citation type="submission" date="2022-08" db="EMBL/GenBank/DDBJ databases">
        <title>Genomic Encyclopedia of Type Strains, Phase V (KMG-V): Genome sequencing to study the core and pangenomes of soil and plant-associated prokaryotes.</title>
        <authorList>
            <person name="Whitman W."/>
        </authorList>
    </citation>
    <scope>NUCLEOTIDE SEQUENCE</scope>
    <source>
        <strain evidence="2">SP3026</strain>
    </source>
</reference>
<accession>A0A9X2T9N7</accession>
<dbReference type="GO" id="GO:0006813">
    <property type="term" value="P:potassium ion transport"/>
    <property type="evidence" value="ECO:0007669"/>
    <property type="project" value="InterPro"/>
</dbReference>